<evidence type="ECO:0000313" key="1">
    <source>
        <dbReference type="EMBL" id="ENZ01377.1"/>
    </source>
</evidence>
<dbReference type="EMBL" id="AGYT01000009">
    <property type="protein sequence ID" value="ENZ01377.1"/>
    <property type="molecule type" value="Genomic_DNA"/>
</dbReference>
<organism evidence="1 2">
    <name type="scientific">Clostridium thermobutyricum</name>
    <dbReference type="NCBI Taxonomy" id="29372"/>
    <lineage>
        <taxon>Bacteria</taxon>
        <taxon>Bacillati</taxon>
        <taxon>Bacillota</taxon>
        <taxon>Clostridia</taxon>
        <taxon>Eubacteriales</taxon>
        <taxon>Clostridiaceae</taxon>
        <taxon>Clostridium</taxon>
    </lineage>
</organism>
<dbReference type="Proteomes" id="UP000013097">
    <property type="component" value="Unassembled WGS sequence"/>
</dbReference>
<protein>
    <submittedName>
        <fullName evidence="1">Uncharacterized protein</fullName>
    </submittedName>
</protein>
<name>N9Y0K7_9CLOT</name>
<evidence type="ECO:0000313" key="2">
    <source>
        <dbReference type="Proteomes" id="UP000013097"/>
    </source>
</evidence>
<dbReference type="eggNOG" id="ENOG5033PKK">
    <property type="taxonomic scope" value="Bacteria"/>
</dbReference>
<sequence>MKISSKQIIKKINEEFANTYKAHRCFINSGVLWDKCIETIKDEELLNHIIFCNDVLKIPPVKVFLLTCDEDFSNLTDFDKTCLGAFWGFVFKFALGYDNQKSTSILTKGIKTATYFYDKKLEVVNA</sequence>
<accession>N9Y0K7</accession>
<comment type="caution">
    <text evidence="1">The sequence shown here is derived from an EMBL/GenBank/DDBJ whole genome shotgun (WGS) entry which is preliminary data.</text>
</comment>
<dbReference type="RefSeq" id="WP_002598579.1">
    <property type="nucleotide sequence ID" value="NZ_KB850956.1"/>
</dbReference>
<reference evidence="1 2" key="1">
    <citation type="submission" date="2013-01" db="EMBL/GenBank/DDBJ databases">
        <title>The Genome Sequence of Clostridium colicanis 209318.</title>
        <authorList>
            <consortium name="The Broad Institute Genome Sequencing Platform"/>
            <person name="Earl A."/>
            <person name="Ward D."/>
            <person name="Feldgarden M."/>
            <person name="Gevers D."/>
            <person name="Courvalin P."/>
            <person name="Lambert T."/>
            <person name="Walker B."/>
            <person name="Young S.K."/>
            <person name="Zeng Q."/>
            <person name="Gargeya S."/>
            <person name="Fitzgerald M."/>
            <person name="Haas B."/>
            <person name="Abouelleil A."/>
            <person name="Alvarado L."/>
            <person name="Arachchi H.M."/>
            <person name="Berlin A.M."/>
            <person name="Chapman S.B."/>
            <person name="Dewar J."/>
            <person name="Goldberg J."/>
            <person name="Griggs A."/>
            <person name="Gujja S."/>
            <person name="Hansen M."/>
            <person name="Howarth C."/>
            <person name="Imamovic A."/>
            <person name="Larimer J."/>
            <person name="McCowan C."/>
            <person name="Murphy C."/>
            <person name="Neiman D."/>
            <person name="Pearson M."/>
            <person name="Priest M."/>
            <person name="Roberts A."/>
            <person name="Saif S."/>
            <person name="Shea T."/>
            <person name="Sisk P."/>
            <person name="Sykes S."/>
            <person name="Wortman J."/>
            <person name="Nusbaum C."/>
            <person name="Birren B."/>
        </authorList>
    </citation>
    <scope>NUCLEOTIDE SEQUENCE [LARGE SCALE GENOMIC DNA]</scope>
    <source>
        <strain evidence="1 2">209318</strain>
    </source>
</reference>
<dbReference type="AlphaFoldDB" id="N9Y0K7"/>
<dbReference type="PATRIC" id="fig|999411.4.peg.2054"/>
<keyword evidence="2" id="KW-1185">Reference proteome</keyword>
<proteinExistence type="predicted"/>
<dbReference type="HOGENOM" id="CLU_1977688_0_0_9"/>
<gene>
    <name evidence="1" type="ORF">HMPREF1092_02086</name>
</gene>